<dbReference type="Gene3D" id="1.20.1410.10">
    <property type="entry name" value="I/LWEQ domain"/>
    <property type="match status" value="1"/>
</dbReference>
<dbReference type="GO" id="GO:0007015">
    <property type="term" value="P:actin filament organization"/>
    <property type="evidence" value="ECO:0007669"/>
    <property type="project" value="TreeGrafter"/>
</dbReference>
<evidence type="ECO:0000256" key="1">
    <source>
        <dbReference type="ARBA" id="ARBA00004496"/>
    </source>
</evidence>
<dbReference type="PROSITE" id="PS50942">
    <property type="entry name" value="ENTH"/>
    <property type="match status" value="1"/>
</dbReference>
<dbReference type="Pfam" id="PF01608">
    <property type="entry name" value="I_LWEQ"/>
    <property type="match status" value="1"/>
</dbReference>
<organism evidence="8 9">
    <name type="scientific">Schistosoma haematobium</name>
    <name type="common">Blood fluke</name>
    <dbReference type="NCBI Taxonomy" id="6185"/>
    <lineage>
        <taxon>Eukaryota</taxon>
        <taxon>Metazoa</taxon>
        <taxon>Spiralia</taxon>
        <taxon>Lophotrochozoa</taxon>
        <taxon>Platyhelminthes</taxon>
        <taxon>Trematoda</taxon>
        <taxon>Digenea</taxon>
        <taxon>Strigeidida</taxon>
        <taxon>Schistosomatoidea</taxon>
        <taxon>Schistosomatidae</taxon>
        <taxon>Schistosoma</taxon>
    </lineage>
</organism>
<dbReference type="GO" id="GO:0032051">
    <property type="term" value="F:clathrin light chain binding"/>
    <property type="evidence" value="ECO:0007669"/>
    <property type="project" value="TreeGrafter"/>
</dbReference>
<accession>A0A922LJY2</accession>
<comment type="caution">
    <text evidence="8">The sequence shown here is derived from an EMBL/GenBank/DDBJ whole genome shotgun (WGS) entry which is preliminary data.</text>
</comment>
<dbReference type="Pfam" id="PF07651">
    <property type="entry name" value="ANTH"/>
    <property type="match status" value="1"/>
</dbReference>
<feature type="coiled-coil region" evidence="5">
    <location>
        <begin position="470"/>
        <end position="592"/>
    </location>
</feature>
<keyword evidence="5" id="KW-0175">Coiled coil</keyword>
<dbReference type="RefSeq" id="XP_051069287.1">
    <property type="nucleotide sequence ID" value="XM_051213319.1"/>
</dbReference>
<dbReference type="GO" id="GO:0048268">
    <property type="term" value="P:clathrin coat assembly"/>
    <property type="evidence" value="ECO:0007669"/>
    <property type="project" value="TreeGrafter"/>
</dbReference>
<evidence type="ECO:0000256" key="4">
    <source>
        <dbReference type="ARBA" id="ARBA00023203"/>
    </source>
</evidence>
<protein>
    <submittedName>
        <fullName evidence="8">Histidine permease, variant 4</fullName>
    </submittedName>
</protein>
<dbReference type="SMART" id="SM00273">
    <property type="entry name" value="ENTH"/>
    <property type="match status" value="1"/>
</dbReference>
<reference evidence="8" key="3">
    <citation type="submission" date="2021-06" db="EMBL/GenBank/DDBJ databases">
        <title>Chromosome-level genome assembly for S. haematobium.</title>
        <authorList>
            <person name="Stroehlein A.J."/>
        </authorList>
    </citation>
    <scope>NUCLEOTIDE SEQUENCE</scope>
</reference>
<dbReference type="InterPro" id="IPR035964">
    <property type="entry name" value="I/LWEQ_dom_sf"/>
</dbReference>
<evidence type="ECO:0000256" key="3">
    <source>
        <dbReference type="ARBA" id="ARBA00022490"/>
    </source>
</evidence>
<dbReference type="InterPro" id="IPR013809">
    <property type="entry name" value="ENTH"/>
</dbReference>
<feature type="domain" description="ENTH" evidence="6">
    <location>
        <begin position="50"/>
        <end position="178"/>
    </location>
</feature>
<gene>
    <name evidence="8" type="primary">HIP1_1</name>
    <name evidence="8" type="ORF">MS3_00005288</name>
</gene>
<sequence length="1147" mass="131029">MFRAQPFELISLALLMGPKERVSNLKVVFVCRLWRMPLPNLDSLKNIAVGKDNANKQQIVHILKGITDQEVPPKQKHIRGIILATFSGKSSLFFYETALKLAIYTNPVVCWKFLYVIHKLFRDGHRECVSDGLRHATRVSQLQSAWSNHATKCGYPIVDFCQLITRKISLHRKYGVLPGSLELTPSELKSCLSAQVDHLFQFSVDLMDMLEETLRFKDVVLLSLEGIQAASFTPSGQCKLIPLIQCIQDAAALYELSVQVIFKLHELLGNGTMSGHRERFRDLHISVKKFFENVSHMQYFRSFVHIPSISQNPPNFCVQSELSEHTTLRVTMNESQSLSPPLPPSSLLSSTAVLVDERNSPHSGDEEDSCELTIVPKVMSQIRPTKLSTEKQTLIKLGSENTDVNEKTVMLSKEVKMDPSVNDKHHHINNNNSNTIDNNWKMNWNPFLDNSIQTKNHVLSPYHTHVTDEKHEVLIEVELLKSEIERLKAEHHEQSYSLLNRIRILEDEIKELVQYKSNHEEQQVNYETKLTEKVCQAQMFEEKFLKLKEVYTKLREEHVVLLKNYGSVQQNLQQETQKNQDLVKTIEDLRHHQMSSSLSEVESLVSGNRTEESVDQCLKLQYQLNAYESKSESVNTEKDQLTVELSESQQLLKDSEMKISKLTNELQVLNDQLNQEKLFAVRGNDTCNGNTFTHIVGDDKDCKNGELTMHLDKFKQTLLTNTVEQVLSVLQSNQTIGQSPEFIEVYIHCSPTYFLNHLSQVTNYFNLFESALTDYLSDNEKGLIQTSYYIGQLNSQLSLLSLLSKSIRQSNGTSDSSYNCLHNLDLIQSEFTELLNVLLQINSINQDHINYNNDKHNYFNQIKEHLSKIHNQLKSMSIEVTNLSNSLSNDYNNDDIMSSTDVIQIEMETTFQAITAAEQKFQGLIEESKKNSINNENLQVNSLILDCCSELLLCVGDLVKQSKLIQQEFENSPTSFEFYKPYNRWTKGLLSAAKFVGASANVMVEIADSIVCGKDVKLERLIVISQEIAASTTQLVYATRVKTTSQSEMFNKLQLTSKEICKCTGNLIACVKKAIEAKHIEELDFSSLTLTQAKRMEVELQVKIIELETSLTNERQRLAKLRRDNYQLSAEVEDFLFEVMTCMNVND</sequence>
<dbReference type="InterPro" id="IPR002558">
    <property type="entry name" value="ILWEQ_dom"/>
</dbReference>
<reference evidence="8" key="2">
    <citation type="journal article" date="2019" name="Gigascience">
        <title>High-quality Schistosoma haematobium genome achieved by single-molecule and long-range sequencing.</title>
        <authorList>
            <person name="Stroehlein A.J."/>
            <person name="Korhonen P.K."/>
            <person name="Chong T.M."/>
            <person name="Lim Y.L."/>
            <person name="Chan K.G."/>
            <person name="Webster B."/>
            <person name="Rollinson D."/>
            <person name="Brindley P.J."/>
            <person name="Gasser R.B."/>
            <person name="Young N.D."/>
        </authorList>
    </citation>
    <scope>NUCLEOTIDE SEQUENCE</scope>
</reference>
<keyword evidence="4" id="KW-0009">Actin-binding</keyword>
<dbReference type="GO" id="GO:0080025">
    <property type="term" value="F:phosphatidylinositol-3,5-bisphosphate binding"/>
    <property type="evidence" value="ECO:0007669"/>
    <property type="project" value="TreeGrafter"/>
</dbReference>
<dbReference type="Proteomes" id="UP000471633">
    <property type="component" value="Unassembled WGS sequence"/>
</dbReference>
<evidence type="ECO:0000256" key="2">
    <source>
        <dbReference type="ARBA" id="ARBA00010135"/>
    </source>
</evidence>
<dbReference type="GO" id="GO:0030136">
    <property type="term" value="C:clathrin-coated vesicle"/>
    <property type="evidence" value="ECO:0007669"/>
    <property type="project" value="TreeGrafter"/>
</dbReference>
<dbReference type="SUPFAM" id="SSF109885">
    <property type="entry name" value="I/LWEQ domain"/>
    <property type="match status" value="1"/>
</dbReference>
<dbReference type="InterPro" id="IPR011417">
    <property type="entry name" value="ANTH_dom"/>
</dbReference>
<feature type="coiled-coil region" evidence="5">
    <location>
        <begin position="624"/>
        <end position="672"/>
    </location>
</feature>
<dbReference type="GO" id="GO:0006897">
    <property type="term" value="P:endocytosis"/>
    <property type="evidence" value="ECO:0007669"/>
    <property type="project" value="InterPro"/>
</dbReference>
<feature type="domain" description="I/LWEQ" evidence="7">
    <location>
        <begin position="891"/>
        <end position="1129"/>
    </location>
</feature>
<dbReference type="GeneID" id="24592358"/>
<dbReference type="InterPro" id="IPR030224">
    <property type="entry name" value="Sla2_fam"/>
</dbReference>
<proteinExistence type="inferred from homology"/>
<name>A0A922LJY2_SCHHA</name>
<comment type="similarity">
    <text evidence="2">Belongs to the SLA2 family.</text>
</comment>
<dbReference type="GO" id="GO:0051015">
    <property type="term" value="F:actin filament binding"/>
    <property type="evidence" value="ECO:0007669"/>
    <property type="project" value="TreeGrafter"/>
</dbReference>
<comment type="subcellular location">
    <subcellularLocation>
        <location evidence="1">Cytoplasm</location>
    </subcellularLocation>
</comment>
<reference evidence="8" key="4">
    <citation type="journal article" date="2022" name="PLoS Pathog.">
        <title>Chromosome-level genome of Schistosoma haematobium underpins genome-wide explorations of molecular variation.</title>
        <authorList>
            <person name="Stroehlein A.J."/>
            <person name="Korhonen P.K."/>
            <person name="Lee V.V."/>
            <person name="Ralph S.A."/>
            <person name="Mentink-Kane M."/>
            <person name="You H."/>
            <person name="McManus D.P."/>
            <person name="Tchuente L.T."/>
            <person name="Stothard J.R."/>
            <person name="Kaur P."/>
            <person name="Dudchenko O."/>
            <person name="Aiden E.L."/>
            <person name="Yang B."/>
            <person name="Yang H."/>
            <person name="Emery A.M."/>
            <person name="Webster B.L."/>
            <person name="Brindley P.J."/>
            <person name="Rollinson D."/>
            <person name="Chang B.C.H."/>
            <person name="Gasser R.B."/>
            <person name="Young N.D."/>
        </authorList>
    </citation>
    <scope>NUCLEOTIDE SEQUENCE</scope>
</reference>
<dbReference type="SUPFAM" id="SSF48464">
    <property type="entry name" value="ENTH/VHS domain"/>
    <property type="match status" value="1"/>
</dbReference>
<dbReference type="PANTHER" id="PTHR10407">
    <property type="entry name" value="HUNTINGTIN INTERACTING PROTEIN 1"/>
    <property type="match status" value="1"/>
</dbReference>
<dbReference type="InterPro" id="IPR008942">
    <property type="entry name" value="ENTH_VHS"/>
</dbReference>
<dbReference type="GO" id="GO:0035615">
    <property type="term" value="F:clathrin adaptor activity"/>
    <property type="evidence" value="ECO:0007669"/>
    <property type="project" value="TreeGrafter"/>
</dbReference>
<evidence type="ECO:0000259" key="6">
    <source>
        <dbReference type="PROSITE" id="PS50942"/>
    </source>
</evidence>
<dbReference type="CTD" id="24592358"/>
<dbReference type="GO" id="GO:0030864">
    <property type="term" value="C:cortical actin cytoskeleton"/>
    <property type="evidence" value="ECO:0007669"/>
    <property type="project" value="TreeGrafter"/>
</dbReference>
<dbReference type="EMBL" id="AMPZ03000003">
    <property type="protein sequence ID" value="KAH9587609.1"/>
    <property type="molecule type" value="Genomic_DNA"/>
</dbReference>
<evidence type="ECO:0000313" key="9">
    <source>
        <dbReference type="Proteomes" id="UP000471633"/>
    </source>
</evidence>
<reference evidence="8" key="1">
    <citation type="journal article" date="2012" name="Nat. Genet.">
        <title>Whole-genome sequence of Schistosoma haematobium.</title>
        <authorList>
            <person name="Young N.D."/>
            <person name="Jex A.R."/>
            <person name="Li B."/>
            <person name="Liu S."/>
            <person name="Yang L."/>
            <person name="Xiong Z."/>
            <person name="Li Y."/>
            <person name="Cantacessi C."/>
            <person name="Hall R.S."/>
            <person name="Xu X."/>
            <person name="Chen F."/>
            <person name="Wu X."/>
            <person name="Zerlotini A."/>
            <person name="Oliveira G."/>
            <person name="Hofmann A."/>
            <person name="Zhang G."/>
            <person name="Fang X."/>
            <person name="Kang Y."/>
            <person name="Campbell B.E."/>
            <person name="Loukas A."/>
            <person name="Ranganathan S."/>
            <person name="Rollinson D."/>
            <person name="Rinaldi G."/>
            <person name="Brindley P.J."/>
            <person name="Yang H."/>
            <person name="Wang J."/>
            <person name="Wang J."/>
            <person name="Gasser R.B."/>
        </authorList>
    </citation>
    <scope>NUCLEOTIDE SEQUENCE</scope>
</reference>
<dbReference type="SMART" id="SM00307">
    <property type="entry name" value="ILWEQ"/>
    <property type="match status" value="1"/>
</dbReference>
<evidence type="ECO:0000256" key="5">
    <source>
        <dbReference type="SAM" id="Coils"/>
    </source>
</evidence>
<evidence type="ECO:0000313" key="8">
    <source>
        <dbReference type="EMBL" id="KAH9587609.1"/>
    </source>
</evidence>
<evidence type="ECO:0000259" key="7">
    <source>
        <dbReference type="PROSITE" id="PS50945"/>
    </source>
</evidence>
<keyword evidence="3" id="KW-0963">Cytoplasm</keyword>
<dbReference type="PANTHER" id="PTHR10407:SF15">
    <property type="entry name" value="HUNTINGTIN INTERACTING PROTEIN 1"/>
    <property type="match status" value="1"/>
</dbReference>
<feature type="coiled-coil region" evidence="5">
    <location>
        <begin position="1104"/>
        <end position="1131"/>
    </location>
</feature>
<dbReference type="Gene3D" id="1.25.40.90">
    <property type="match status" value="1"/>
</dbReference>
<keyword evidence="9" id="KW-1185">Reference proteome</keyword>
<dbReference type="AlphaFoldDB" id="A0A922LJY2"/>
<dbReference type="GO" id="GO:0043325">
    <property type="term" value="F:phosphatidylinositol-3,4-bisphosphate binding"/>
    <property type="evidence" value="ECO:0007669"/>
    <property type="project" value="TreeGrafter"/>
</dbReference>
<dbReference type="PROSITE" id="PS50945">
    <property type="entry name" value="I_LWEQ"/>
    <property type="match status" value="1"/>
</dbReference>